<dbReference type="GO" id="GO:0004181">
    <property type="term" value="F:metallocarboxypeptidase activity"/>
    <property type="evidence" value="ECO:0007669"/>
    <property type="project" value="InterPro"/>
</dbReference>
<dbReference type="Pfam" id="PF18027">
    <property type="entry name" value="Pepdidase_M14_N"/>
    <property type="match status" value="1"/>
</dbReference>
<proteinExistence type="inferred from homology"/>
<reference evidence="4" key="1">
    <citation type="submission" date="2022-06" db="EMBL/GenBank/DDBJ databases">
        <title>Sphingomonas sp. nov. isolated from rhizosphere soil of tomato.</title>
        <authorList>
            <person name="Dong H."/>
            <person name="Gao R."/>
        </authorList>
    </citation>
    <scope>NUCLEOTIDE SEQUENCE</scope>
    <source>
        <strain evidence="4">MMSM24</strain>
    </source>
</reference>
<dbReference type="PANTHER" id="PTHR12756">
    <property type="entry name" value="CYTOSOLIC CARBOXYPEPTIDASE"/>
    <property type="match status" value="1"/>
</dbReference>
<feature type="active site" description="Proton donor/acceptor" evidence="2">
    <location>
        <position position="330"/>
    </location>
</feature>
<evidence type="ECO:0000259" key="3">
    <source>
        <dbReference type="PROSITE" id="PS52035"/>
    </source>
</evidence>
<accession>A0AA41Z9V3</accession>
<keyword evidence="4" id="KW-0378">Hydrolase</keyword>
<dbReference type="EMBL" id="JANFAV010000014">
    <property type="protein sequence ID" value="MCW6536602.1"/>
    <property type="molecule type" value="Genomic_DNA"/>
</dbReference>
<gene>
    <name evidence="4" type="ORF">NEE01_17630</name>
</gene>
<dbReference type="Gene3D" id="2.60.40.3120">
    <property type="match status" value="1"/>
</dbReference>
<dbReference type="GO" id="GO:0006508">
    <property type="term" value="P:proteolysis"/>
    <property type="evidence" value="ECO:0007669"/>
    <property type="project" value="InterPro"/>
</dbReference>
<comment type="cofactor">
    <cofactor evidence="1">
        <name>Zn(2+)</name>
        <dbReference type="ChEBI" id="CHEBI:29105"/>
    </cofactor>
</comment>
<keyword evidence="4" id="KW-0645">Protease</keyword>
<evidence type="ECO:0000256" key="2">
    <source>
        <dbReference type="PROSITE-ProRule" id="PRU01379"/>
    </source>
</evidence>
<evidence type="ECO:0000313" key="4">
    <source>
        <dbReference type="EMBL" id="MCW6536602.1"/>
    </source>
</evidence>
<dbReference type="PROSITE" id="PS52035">
    <property type="entry name" value="PEPTIDASE_M14"/>
    <property type="match status" value="1"/>
</dbReference>
<evidence type="ECO:0000256" key="1">
    <source>
        <dbReference type="ARBA" id="ARBA00001947"/>
    </source>
</evidence>
<dbReference type="GO" id="GO:0008270">
    <property type="term" value="F:zinc ion binding"/>
    <property type="evidence" value="ECO:0007669"/>
    <property type="project" value="InterPro"/>
</dbReference>
<dbReference type="InterPro" id="IPR050821">
    <property type="entry name" value="Cytosolic_carboxypeptidase"/>
</dbReference>
<name>A0AA41Z9V3_9SPHN</name>
<dbReference type="RefSeq" id="WP_265270195.1">
    <property type="nucleotide sequence ID" value="NZ_JANFAV010000014.1"/>
</dbReference>
<dbReference type="AlphaFoldDB" id="A0AA41Z9V3"/>
<comment type="similarity">
    <text evidence="2">Belongs to the peptidase M14 family.</text>
</comment>
<dbReference type="Proteomes" id="UP001165565">
    <property type="component" value="Unassembled WGS sequence"/>
</dbReference>
<dbReference type="Pfam" id="PF00246">
    <property type="entry name" value="Peptidase_M14"/>
    <property type="match status" value="1"/>
</dbReference>
<evidence type="ECO:0000313" key="5">
    <source>
        <dbReference type="Proteomes" id="UP001165565"/>
    </source>
</evidence>
<dbReference type="InterPro" id="IPR000834">
    <property type="entry name" value="Peptidase_M14"/>
</dbReference>
<comment type="caution">
    <text evidence="4">The sequence shown here is derived from an EMBL/GenBank/DDBJ whole genome shotgun (WGS) entry which is preliminary data.</text>
</comment>
<dbReference type="Gene3D" id="3.40.630.10">
    <property type="entry name" value="Zn peptidases"/>
    <property type="match status" value="1"/>
</dbReference>
<dbReference type="CDD" id="cd06234">
    <property type="entry name" value="M14_PaCCP-like"/>
    <property type="match status" value="1"/>
</dbReference>
<feature type="domain" description="Peptidase M14" evidence="3">
    <location>
        <begin position="111"/>
        <end position="369"/>
    </location>
</feature>
<sequence length="369" mass="40949">MTLSINSAFDGGNIRVIGQDGDRIDLEIVNDHLSDFYQWFYFRVAGLAGRQVTFRIVNAAGSAYPFGWPGYQARVSTDRRQWRMIPTRYAHGVLEFDWTGDAQVAWFAYFAPYTMEMHADLIARIAARPGVVHRELGLSLDGQPIDYFRVGSGARQVWLYARQHPGESMAEWWMDGALDWLTSDAARDLLAKATVHVVPNMNPDGTRRGHLRTNAAGVNLNREWHAPTAERSPEVLCVLKAMDETGVDFAIDVHGDEAIAANFIAGFEGIPSWTDAHGEKFYEFGRRLAAATPDFQTEKGYEKSAPGKANLSMSTNQLAERFGAVSVTLEMPFKDHAVNADPVFGWSPERSRGLAVSCLETLAGMIDGI</sequence>
<protein>
    <submittedName>
        <fullName evidence="4">M14-type cytosolic carboxypeptidase</fullName>
    </submittedName>
</protein>
<keyword evidence="4" id="KW-0121">Carboxypeptidase</keyword>
<dbReference type="InterPro" id="IPR040626">
    <property type="entry name" value="Pepdidase_M14_N"/>
</dbReference>
<dbReference type="PANTHER" id="PTHR12756:SF11">
    <property type="entry name" value="CYTOSOLIC CARBOXYPEPTIDASE 1"/>
    <property type="match status" value="1"/>
</dbReference>
<dbReference type="SUPFAM" id="SSF53187">
    <property type="entry name" value="Zn-dependent exopeptidases"/>
    <property type="match status" value="1"/>
</dbReference>
<organism evidence="4 5">
    <name type="scientific">Sphingomonas lycopersici</name>
    <dbReference type="NCBI Taxonomy" id="2951807"/>
    <lineage>
        <taxon>Bacteria</taxon>
        <taxon>Pseudomonadati</taxon>
        <taxon>Pseudomonadota</taxon>
        <taxon>Alphaproteobacteria</taxon>
        <taxon>Sphingomonadales</taxon>
        <taxon>Sphingomonadaceae</taxon>
        <taxon>Sphingomonas</taxon>
    </lineage>
</organism>
<keyword evidence="5" id="KW-1185">Reference proteome</keyword>